<evidence type="ECO:0000313" key="7">
    <source>
        <dbReference type="Proteomes" id="UP001141806"/>
    </source>
</evidence>
<dbReference type="PANTHER" id="PTHR19865">
    <property type="entry name" value="U3 SMALL NUCLEOLAR RNA INTERACTING PROTEIN 2"/>
    <property type="match status" value="1"/>
</dbReference>
<organism evidence="6 7">
    <name type="scientific">Protea cynaroides</name>
    <dbReference type="NCBI Taxonomy" id="273540"/>
    <lineage>
        <taxon>Eukaryota</taxon>
        <taxon>Viridiplantae</taxon>
        <taxon>Streptophyta</taxon>
        <taxon>Embryophyta</taxon>
        <taxon>Tracheophyta</taxon>
        <taxon>Spermatophyta</taxon>
        <taxon>Magnoliopsida</taxon>
        <taxon>Proteales</taxon>
        <taxon>Proteaceae</taxon>
        <taxon>Protea</taxon>
    </lineage>
</organism>
<dbReference type="GO" id="GO:0032040">
    <property type="term" value="C:small-subunit processome"/>
    <property type="evidence" value="ECO:0007669"/>
    <property type="project" value="TreeGrafter"/>
</dbReference>
<keyword evidence="3" id="KW-0677">Repeat</keyword>
<keyword evidence="4" id="KW-0539">Nucleus</keyword>
<reference evidence="6" key="1">
    <citation type="journal article" date="2023" name="Plant J.">
        <title>The genome of the king protea, Protea cynaroides.</title>
        <authorList>
            <person name="Chang J."/>
            <person name="Duong T.A."/>
            <person name="Schoeman C."/>
            <person name="Ma X."/>
            <person name="Roodt D."/>
            <person name="Barker N."/>
            <person name="Li Z."/>
            <person name="Van de Peer Y."/>
            <person name="Mizrachi E."/>
        </authorList>
    </citation>
    <scope>NUCLEOTIDE SEQUENCE</scope>
    <source>
        <tissue evidence="6">Young leaves</tissue>
    </source>
</reference>
<evidence type="ECO:0000313" key="6">
    <source>
        <dbReference type="EMBL" id="KAJ4977465.1"/>
    </source>
</evidence>
<dbReference type="OrthoDB" id="1938747at2759"/>
<name>A0A9Q0KVF4_9MAGN</name>
<evidence type="ECO:0000256" key="5">
    <source>
        <dbReference type="PROSITE-ProRule" id="PRU00221"/>
    </source>
</evidence>
<sequence>MRKLVDSLSRALPSPKLKVTVESEKTAVLKSSKLDLTAILSSQLLLRIFSKLPDSQCNSNLLVCKRWLNLHGRLVYSVKLLNWDFLISGRLLSRLPNLTDVDLVATYGSFLRAFQLVRRRNQSLGLGRRNERSRSQRRGRWIRRLPTSAVVGFKLCNVQKQTSVDQFQVLVRHWQPVTIIALSSNDLRRFSSSKDGTIVHWDVDSGKSEKYAWPSKETLS</sequence>
<dbReference type="InterPro" id="IPR036047">
    <property type="entry name" value="F-box-like_dom_sf"/>
</dbReference>
<dbReference type="AlphaFoldDB" id="A0A9Q0KVF4"/>
<dbReference type="Gene3D" id="2.130.10.10">
    <property type="entry name" value="YVTN repeat-like/Quinoprotein amine dehydrogenase"/>
    <property type="match status" value="1"/>
</dbReference>
<comment type="caution">
    <text evidence="6">The sequence shown here is derived from an EMBL/GenBank/DDBJ whole genome shotgun (WGS) entry which is preliminary data.</text>
</comment>
<evidence type="ECO:0000256" key="1">
    <source>
        <dbReference type="ARBA" id="ARBA00004123"/>
    </source>
</evidence>
<evidence type="ECO:0000256" key="4">
    <source>
        <dbReference type="ARBA" id="ARBA00023242"/>
    </source>
</evidence>
<gene>
    <name evidence="6" type="ORF">NE237_002571</name>
</gene>
<dbReference type="InterPro" id="IPR015943">
    <property type="entry name" value="WD40/YVTN_repeat-like_dom_sf"/>
</dbReference>
<comment type="subcellular location">
    <subcellularLocation>
        <location evidence="1">Nucleus</location>
    </subcellularLocation>
</comment>
<keyword evidence="7" id="KW-1185">Reference proteome</keyword>
<dbReference type="PANTHER" id="PTHR19865:SF0">
    <property type="entry name" value="U3 SMALL NUCLEOLAR RNA-INTERACTING PROTEIN 2"/>
    <property type="match status" value="1"/>
</dbReference>
<dbReference type="EMBL" id="JAMYWD010000003">
    <property type="protein sequence ID" value="KAJ4977465.1"/>
    <property type="molecule type" value="Genomic_DNA"/>
</dbReference>
<dbReference type="InterPro" id="IPR039241">
    <property type="entry name" value="Rrp9-like"/>
</dbReference>
<dbReference type="GO" id="GO:0034511">
    <property type="term" value="F:U3 snoRNA binding"/>
    <property type="evidence" value="ECO:0007669"/>
    <property type="project" value="InterPro"/>
</dbReference>
<dbReference type="InterPro" id="IPR001680">
    <property type="entry name" value="WD40_rpt"/>
</dbReference>
<dbReference type="Proteomes" id="UP001141806">
    <property type="component" value="Unassembled WGS sequence"/>
</dbReference>
<feature type="repeat" description="WD" evidence="5">
    <location>
        <begin position="170"/>
        <end position="211"/>
    </location>
</feature>
<dbReference type="SUPFAM" id="SSF50978">
    <property type="entry name" value="WD40 repeat-like"/>
    <property type="match status" value="1"/>
</dbReference>
<accession>A0A9Q0KVF4</accession>
<dbReference type="PROSITE" id="PS50082">
    <property type="entry name" value="WD_REPEATS_2"/>
    <property type="match status" value="1"/>
</dbReference>
<evidence type="ECO:0000256" key="2">
    <source>
        <dbReference type="ARBA" id="ARBA00022574"/>
    </source>
</evidence>
<proteinExistence type="predicted"/>
<dbReference type="SUPFAM" id="SSF81383">
    <property type="entry name" value="F-box domain"/>
    <property type="match status" value="1"/>
</dbReference>
<protein>
    <recommendedName>
        <fullName evidence="8">F-box domain-containing protein</fullName>
    </recommendedName>
</protein>
<keyword evidence="2 5" id="KW-0853">WD repeat</keyword>
<dbReference type="InterPro" id="IPR036322">
    <property type="entry name" value="WD40_repeat_dom_sf"/>
</dbReference>
<evidence type="ECO:0000256" key="3">
    <source>
        <dbReference type="ARBA" id="ARBA00022737"/>
    </source>
</evidence>
<evidence type="ECO:0008006" key="8">
    <source>
        <dbReference type="Google" id="ProtNLM"/>
    </source>
</evidence>